<organism evidence="7 8">
    <name type="scientific">Corallococcus soli</name>
    <dbReference type="NCBI Taxonomy" id="2710757"/>
    <lineage>
        <taxon>Bacteria</taxon>
        <taxon>Pseudomonadati</taxon>
        <taxon>Myxococcota</taxon>
        <taxon>Myxococcia</taxon>
        <taxon>Myxococcales</taxon>
        <taxon>Cystobacterineae</taxon>
        <taxon>Myxococcaceae</taxon>
        <taxon>Corallococcus</taxon>
    </lineage>
</organism>
<proteinExistence type="inferred from homology"/>
<dbReference type="PANTHER" id="PTHR22807:SF53">
    <property type="entry name" value="RIBOSOMAL RNA SMALL SUBUNIT METHYLTRANSFERASE B-RELATED"/>
    <property type="match status" value="1"/>
</dbReference>
<evidence type="ECO:0000256" key="4">
    <source>
        <dbReference type="ARBA" id="ARBA00022884"/>
    </source>
</evidence>
<evidence type="ECO:0000256" key="2">
    <source>
        <dbReference type="ARBA" id="ARBA00022679"/>
    </source>
</evidence>
<evidence type="ECO:0000313" key="8">
    <source>
        <dbReference type="Proteomes" id="UP001516472"/>
    </source>
</evidence>
<protein>
    <submittedName>
        <fullName evidence="7">RsmB/NOP family class I SAM-dependent RNA methyltransferase</fullName>
    </submittedName>
</protein>
<dbReference type="InterPro" id="IPR001678">
    <property type="entry name" value="MeTrfase_RsmB-F_NOP2_dom"/>
</dbReference>
<dbReference type="EMBL" id="JAAIYO010000012">
    <property type="protein sequence ID" value="MBE4752472.1"/>
    <property type="molecule type" value="Genomic_DNA"/>
</dbReference>
<dbReference type="Pfam" id="PF22458">
    <property type="entry name" value="RsmF-B_ferredox"/>
    <property type="match status" value="1"/>
</dbReference>
<dbReference type="SUPFAM" id="SSF53335">
    <property type="entry name" value="S-adenosyl-L-methionine-dependent methyltransferases"/>
    <property type="match status" value="1"/>
</dbReference>
<evidence type="ECO:0000256" key="5">
    <source>
        <dbReference type="PROSITE-ProRule" id="PRU01023"/>
    </source>
</evidence>
<dbReference type="InterPro" id="IPR049560">
    <property type="entry name" value="MeTrfase_RsmB-F_NOP2_cat"/>
</dbReference>
<reference evidence="7 8" key="1">
    <citation type="submission" date="2020-02" db="EMBL/GenBank/DDBJ databases">
        <authorList>
            <person name="Babadi Z.K."/>
            <person name="Risdian C."/>
            <person name="Ebrahimipour G.H."/>
            <person name="Wink J."/>
        </authorList>
    </citation>
    <scope>NUCLEOTIDE SEQUENCE [LARGE SCALE GENOMIC DNA]</scope>
    <source>
        <strain evidence="7 8">ZKHCc1 1396</strain>
    </source>
</reference>
<feature type="active site" description="Nucleophile" evidence="5">
    <location>
        <position position="359"/>
    </location>
</feature>
<dbReference type="Proteomes" id="UP001516472">
    <property type="component" value="Unassembled WGS sequence"/>
</dbReference>
<dbReference type="InterPro" id="IPR029063">
    <property type="entry name" value="SAM-dependent_MTases_sf"/>
</dbReference>
<dbReference type="InterPro" id="IPR023267">
    <property type="entry name" value="RCMT"/>
</dbReference>
<keyword evidence="3 5" id="KW-0949">S-adenosyl-L-methionine</keyword>
<evidence type="ECO:0000259" key="6">
    <source>
        <dbReference type="PROSITE" id="PS51686"/>
    </source>
</evidence>
<evidence type="ECO:0000256" key="3">
    <source>
        <dbReference type="ARBA" id="ARBA00022691"/>
    </source>
</evidence>
<dbReference type="InterPro" id="IPR054728">
    <property type="entry name" value="RsmB-like_ferredoxin"/>
</dbReference>
<dbReference type="PRINTS" id="PR02008">
    <property type="entry name" value="RCMTFAMILY"/>
</dbReference>
<dbReference type="GO" id="GO:0008168">
    <property type="term" value="F:methyltransferase activity"/>
    <property type="evidence" value="ECO:0007669"/>
    <property type="project" value="UniProtKB-KW"/>
</dbReference>
<comment type="similarity">
    <text evidence="5">Belongs to the class I-like SAM-binding methyltransferase superfamily. RsmB/NOP family.</text>
</comment>
<comment type="caution">
    <text evidence="7">The sequence shown here is derived from an EMBL/GenBank/DDBJ whole genome shotgun (WGS) entry which is preliminary data.</text>
</comment>
<keyword evidence="2 5" id="KW-0808">Transferase</keyword>
<evidence type="ECO:0000313" key="7">
    <source>
        <dbReference type="EMBL" id="MBE4752472.1"/>
    </source>
</evidence>
<name>A0ABR9PX15_9BACT</name>
<dbReference type="Pfam" id="PF01189">
    <property type="entry name" value="Methyltr_RsmB-F"/>
    <property type="match status" value="1"/>
</dbReference>
<feature type="binding site" evidence="5">
    <location>
        <position position="268"/>
    </location>
    <ligand>
        <name>S-adenosyl-L-methionine</name>
        <dbReference type="ChEBI" id="CHEBI:59789"/>
    </ligand>
</feature>
<gene>
    <name evidence="7" type="ORF">G4177_30330</name>
</gene>
<comment type="caution">
    <text evidence="5">Lacks conserved residue(s) required for the propagation of feature annotation.</text>
</comment>
<feature type="domain" description="SAM-dependent MTase RsmB/NOP-type" evidence="6">
    <location>
        <begin position="150"/>
        <end position="422"/>
    </location>
</feature>
<dbReference type="CDD" id="cd02440">
    <property type="entry name" value="AdoMet_MTases"/>
    <property type="match status" value="1"/>
</dbReference>
<dbReference type="GO" id="GO:0032259">
    <property type="term" value="P:methylation"/>
    <property type="evidence" value="ECO:0007669"/>
    <property type="project" value="UniProtKB-KW"/>
</dbReference>
<accession>A0ABR9PX15</accession>
<evidence type="ECO:0000256" key="1">
    <source>
        <dbReference type="ARBA" id="ARBA00022603"/>
    </source>
</evidence>
<keyword evidence="4 5" id="KW-0694">RNA-binding</keyword>
<dbReference type="PANTHER" id="PTHR22807">
    <property type="entry name" value="NOP2 YEAST -RELATED NOL1/NOP2/FMU SUN DOMAIN-CONTAINING"/>
    <property type="match status" value="1"/>
</dbReference>
<dbReference type="PROSITE" id="PS51686">
    <property type="entry name" value="SAM_MT_RSMB_NOP"/>
    <property type="match status" value="1"/>
</dbReference>
<keyword evidence="8" id="KW-1185">Reference proteome</keyword>
<feature type="binding site" evidence="5">
    <location>
        <position position="306"/>
    </location>
    <ligand>
        <name>S-adenosyl-L-methionine</name>
        <dbReference type="ChEBI" id="CHEBI:59789"/>
    </ligand>
</feature>
<keyword evidence="1 5" id="KW-0489">Methyltransferase</keyword>
<sequence>MLKGDPLKAALANALRDAEGLGGQERRFVAMASRELSRHQRLLDLAARLLGHSHAKIVMTEDQALVRYTLWRRLFCGEGWTRIGPEVKLPGPVRPRTLHDAVLEGLATKPLPEPPAAESVAERLATRYSFPGWLTQRLADVYPEATLAGLMASLDEEPALHFRVRPSGTRDAVLAALAEEGVVAEAVPSSPDALRVADASHRIFESKMMKSRRLQVQDVGSQLIVQACVPAGGSLEGLTVADVCAGAGGKTLGLADAVGAKGRVLAGDRSKRRLADARERVREFSLKQVTFPHPVPLDAVDVVLVDAPCSGTGSLAREPDQKWKLTAKAIKEFQATQSALLAEVAAQVKPGARIVYATCSVLPEENDRVVEGFLAKHPGFALEPVGEGWAPELQAGVDGPYLRALPPRVPGGGFFAARLVRKPG</sequence>
<dbReference type="Gene3D" id="3.40.50.150">
    <property type="entry name" value="Vaccinia Virus protein VP39"/>
    <property type="match status" value="1"/>
</dbReference>